<evidence type="ECO:0000256" key="8">
    <source>
        <dbReference type="PIRNR" id="PIRNR000124"/>
    </source>
</evidence>
<evidence type="ECO:0000256" key="9">
    <source>
        <dbReference type="PIRSR" id="PIRSR500134-1"/>
    </source>
</evidence>
<dbReference type="Proteomes" id="UP000198724">
    <property type="component" value="Unassembled WGS sequence"/>
</dbReference>
<evidence type="ECO:0000313" key="13">
    <source>
        <dbReference type="EMBL" id="SFG43004.1"/>
    </source>
</evidence>
<dbReference type="SMART" id="SM00984">
    <property type="entry name" value="UDPG_MGDP_dh_C"/>
    <property type="match status" value="1"/>
</dbReference>
<evidence type="ECO:0000256" key="4">
    <source>
        <dbReference type="ARBA" id="ARBA00015132"/>
    </source>
</evidence>
<organism evidence="13 14">
    <name type="scientific">Pontibacter chinhatensis</name>
    <dbReference type="NCBI Taxonomy" id="1436961"/>
    <lineage>
        <taxon>Bacteria</taxon>
        <taxon>Pseudomonadati</taxon>
        <taxon>Bacteroidota</taxon>
        <taxon>Cytophagia</taxon>
        <taxon>Cytophagales</taxon>
        <taxon>Hymenobacteraceae</taxon>
        <taxon>Pontibacter</taxon>
    </lineage>
</organism>
<feature type="binding site" evidence="10">
    <location>
        <position position="265"/>
    </location>
    <ligand>
        <name>substrate</name>
    </ligand>
</feature>
<dbReference type="GO" id="GO:0006065">
    <property type="term" value="P:UDP-glucuronate biosynthetic process"/>
    <property type="evidence" value="ECO:0007669"/>
    <property type="project" value="UniProtKB-UniPathway"/>
</dbReference>
<dbReference type="InterPro" id="IPR017476">
    <property type="entry name" value="UDP-Glc/GDP-Man"/>
</dbReference>
<feature type="binding site" evidence="11">
    <location>
        <position position="30"/>
    </location>
    <ligand>
        <name>NAD(+)</name>
        <dbReference type="ChEBI" id="CHEBI:57540"/>
    </ligand>
</feature>
<evidence type="ECO:0000256" key="1">
    <source>
        <dbReference type="ARBA" id="ARBA00004701"/>
    </source>
</evidence>
<keyword evidence="14" id="KW-1185">Reference proteome</keyword>
<comment type="similarity">
    <text evidence="2 8">Belongs to the UDP-glucose/GDP-mannose dehydrogenase family.</text>
</comment>
<dbReference type="AlphaFoldDB" id="A0A1I2RQQ7"/>
<dbReference type="GO" id="GO:0051287">
    <property type="term" value="F:NAD binding"/>
    <property type="evidence" value="ECO:0007669"/>
    <property type="project" value="InterPro"/>
</dbReference>
<dbReference type="PANTHER" id="PTHR43750:SF3">
    <property type="entry name" value="UDP-GLUCOSE 6-DEHYDROGENASE TUAD"/>
    <property type="match status" value="1"/>
</dbReference>
<gene>
    <name evidence="13" type="ORF">SAMN05421739_102493</name>
</gene>
<dbReference type="EC" id="1.1.1.22" evidence="3 8"/>
<dbReference type="Gene3D" id="1.20.5.100">
    <property type="entry name" value="Cytochrome c1, transmembrane anchor, C-terminal"/>
    <property type="match status" value="1"/>
</dbReference>
<dbReference type="Gene3D" id="3.40.50.720">
    <property type="entry name" value="NAD(P)-binding Rossmann-like Domain"/>
    <property type="match status" value="2"/>
</dbReference>
<evidence type="ECO:0000313" key="14">
    <source>
        <dbReference type="Proteomes" id="UP000198724"/>
    </source>
</evidence>
<name>A0A1I2RQQ7_9BACT</name>
<dbReference type="InterPro" id="IPR014027">
    <property type="entry name" value="UDP-Glc/GDP-Man_DH_C"/>
</dbReference>
<dbReference type="GO" id="GO:0000271">
    <property type="term" value="P:polysaccharide biosynthetic process"/>
    <property type="evidence" value="ECO:0007669"/>
    <property type="project" value="InterPro"/>
</dbReference>
<dbReference type="GO" id="GO:0003979">
    <property type="term" value="F:UDP-glucose 6-dehydrogenase activity"/>
    <property type="evidence" value="ECO:0007669"/>
    <property type="project" value="UniProtKB-EC"/>
</dbReference>
<dbReference type="InterPro" id="IPR036220">
    <property type="entry name" value="UDP-Glc/GDP-Man_DH_C_sf"/>
</dbReference>
<feature type="binding site" evidence="10">
    <location>
        <position position="329"/>
    </location>
    <ligand>
        <name>substrate</name>
    </ligand>
</feature>
<evidence type="ECO:0000256" key="7">
    <source>
        <dbReference type="ARBA" id="ARBA00047473"/>
    </source>
</evidence>
<feature type="binding site" evidence="11">
    <location>
        <position position="123"/>
    </location>
    <ligand>
        <name>NAD(+)</name>
        <dbReference type="ChEBI" id="CHEBI:57540"/>
    </ligand>
</feature>
<evidence type="ECO:0000256" key="2">
    <source>
        <dbReference type="ARBA" id="ARBA00006601"/>
    </source>
</evidence>
<feature type="binding site" evidence="10">
    <location>
        <begin position="257"/>
        <end position="261"/>
    </location>
    <ligand>
        <name>substrate</name>
    </ligand>
</feature>
<dbReference type="InterPro" id="IPR001732">
    <property type="entry name" value="UDP-Glc/GDP-Man_DH_N"/>
</dbReference>
<evidence type="ECO:0000256" key="5">
    <source>
        <dbReference type="ARBA" id="ARBA00023002"/>
    </source>
</evidence>
<feature type="active site" description="Nucleophile" evidence="9">
    <location>
        <position position="268"/>
    </location>
</feature>
<dbReference type="OrthoDB" id="9803238at2"/>
<feature type="binding site" evidence="11">
    <location>
        <position position="35"/>
    </location>
    <ligand>
        <name>NAD(+)</name>
        <dbReference type="ChEBI" id="CHEBI:57540"/>
    </ligand>
</feature>
<dbReference type="EMBL" id="FOOT01000002">
    <property type="protein sequence ID" value="SFG43004.1"/>
    <property type="molecule type" value="Genomic_DNA"/>
</dbReference>
<dbReference type="UniPathway" id="UPA00038">
    <property type="reaction ID" value="UER00491"/>
</dbReference>
<dbReference type="PANTHER" id="PTHR43750">
    <property type="entry name" value="UDP-GLUCOSE 6-DEHYDROGENASE TUAD"/>
    <property type="match status" value="1"/>
</dbReference>
<dbReference type="Pfam" id="PF03721">
    <property type="entry name" value="UDPG_MGDP_dh_N"/>
    <property type="match status" value="1"/>
</dbReference>
<dbReference type="Pfam" id="PF00984">
    <property type="entry name" value="UDPG_MGDP_dh"/>
    <property type="match status" value="1"/>
</dbReference>
<evidence type="ECO:0000259" key="12">
    <source>
        <dbReference type="SMART" id="SM00984"/>
    </source>
</evidence>
<comment type="pathway">
    <text evidence="1">Nucleotide-sugar biosynthesis; UDP-alpha-D-glucuronate biosynthesis; UDP-alpha-D-glucuronate from UDP-alpha-D-glucose: step 1/1.</text>
</comment>
<dbReference type="PIRSF" id="PIRSF000124">
    <property type="entry name" value="UDPglc_GDPman_dh"/>
    <property type="match status" value="1"/>
</dbReference>
<feature type="binding site" evidence="11">
    <location>
        <position position="336"/>
    </location>
    <ligand>
        <name>NAD(+)</name>
        <dbReference type="ChEBI" id="CHEBI:57540"/>
    </ligand>
</feature>
<dbReference type="PRINTS" id="PR00411">
    <property type="entry name" value="PNDRDTASEI"/>
</dbReference>
<evidence type="ECO:0000256" key="3">
    <source>
        <dbReference type="ARBA" id="ARBA00012954"/>
    </source>
</evidence>
<evidence type="ECO:0000256" key="11">
    <source>
        <dbReference type="PIRSR" id="PIRSR500134-3"/>
    </source>
</evidence>
<feature type="domain" description="UDP-glucose/GDP-mannose dehydrogenase C-terminal" evidence="12">
    <location>
        <begin position="322"/>
        <end position="424"/>
    </location>
</feature>
<dbReference type="NCBIfam" id="TIGR03026">
    <property type="entry name" value="NDP-sugDHase"/>
    <property type="match status" value="1"/>
</dbReference>
<keyword evidence="5 8" id="KW-0560">Oxidoreductase</keyword>
<dbReference type="Pfam" id="PF03720">
    <property type="entry name" value="UDPG_MGDP_dh_C"/>
    <property type="match status" value="1"/>
</dbReference>
<evidence type="ECO:0000256" key="6">
    <source>
        <dbReference type="ARBA" id="ARBA00023027"/>
    </source>
</evidence>
<dbReference type="RefSeq" id="WP_092099944.1">
    <property type="nucleotide sequence ID" value="NZ_FOOT01000002.1"/>
</dbReference>
<feature type="binding site" evidence="10">
    <location>
        <begin position="157"/>
        <end position="160"/>
    </location>
    <ligand>
        <name>substrate</name>
    </ligand>
</feature>
<dbReference type="InterPro" id="IPR036291">
    <property type="entry name" value="NAD(P)-bd_dom_sf"/>
</dbReference>
<feature type="binding site" evidence="11">
    <location>
        <position position="271"/>
    </location>
    <ligand>
        <name>NAD(+)</name>
        <dbReference type="ChEBI" id="CHEBI:57540"/>
    </ligand>
</feature>
<keyword evidence="6 8" id="KW-0520">NAD</keyword>
<dbReference type="STRING" id="1436961.SAMN05421739_102493"/>
<comment type="catalytic activity">
    <reaction evidence="7 8">
        <text>UDP-alpha-D-glucose + 2 NAD(+) + H2O = UDP-alpha-D-glucuronate + 2 NADH + 3 H(+)</text>
        <dbReference type="Rhea" id="RHEA:23596"/>
        <dbReference type="ChEBI" id="CHEBI:15377"/>
        <dbReference type="ChEBI" id="CHEBI:15378"/>
        <dbReference type="ChEBI" id="CHEBI:57540"/>
        <dbReference type="ChEBI" id="CHEBI:57945"/>
        <dbReference type="ChEBI" id="CHEBI:58052"/>
        <dbReference type="ChEBI" id="CHEBI:58885"/>
        <dbReference type="EC" id="1.1.1.22"/>
    </reaction>
</comment>
<reference evidence="14" key="1">
    <citation type="submission" date="2016-10" db="EMBL/GenBank/DDBJ databases">
        <authorList>
            <person name="Varghese N."/>
            <person name="Submissions S."/>
        </authorList>
    </citation>
    <scope>NUCLEOTIDE SEQUENCE [LARGE SCALE GENOMIC DNA]</scope>
    <source>
        <strain evidence="14">LP51</strain>
    </source>
</reference>
<dbReference type="SUPFAM" id="SSF48179">
    <property type="entry name" value="6-phosphogluconate dehydrogenase C-terminal domain-like"/>
    <property type="match status" value="1"/>
</dbReference>
<dbReference type="PIRSF" id="PIRSF500134">
    <property type="entry name" value="UDPglc_DH_bac"/>
    <property type="match status" value="1"/>
</dbReference>
<dbReference type="SUPFAM" id="SSF51735">
    <property type="entry name" value="NAD(P)-binding Rossmann-fold domains"/>
    <property type="match status" value="1"/>
</dbReference>
<dbReference type="InterPro" id="IPR008927">
    <property type="entry name" value="6-PGluconate_DH-like_C_sf"/>
</dbReference>
<protein>
    <recommendedName>
        <fullName evidence="4 8">UDP-glucose 6-dehydrogenase</fullName>
        <ecNumber evidence="3 8">1.1.1.22</ecNumber>
    </recommendedName>
</protein>
<evidence type="ECO:0000256" key="10">
    <source>
        <dbReference type="PIRSR" id="PIRSR500134-2"/>
    </source>
</evidence>
<proteinExistence type="inferred from homology"/>
<feature type="binding site" evidence="10">
    <location>
        <position position="212"/>
    </location>
    <ligand>
        <name>substrate</name>
    </ligand>
</feature>
<dbReference type="InterPro" id="IPR028357">
    <property type="entry name" value="UDPglc_DH_bac"/>
</dbReference>
<sequence>MRIAVVGTGYVGLVTGTCFAEVGLEVTCIDIDEQKIANLRKGILPIYEPGLEEMVERNAQKGRLSFSTDLAEVVESCGCEAVFIAVGTPPGEDGSADLKYVLAVARQIGRSLKGYTVVVTKSTVPVGTARKVRQAIQEELEARGEQIDFDVASNPEFLKEGAAIDDFLKPDRIVVGVESERAEQVMSRLYKPFLMNGHPLIFMDIPSAEMTKYAANAMLATKISFMNDVANLCELMGADVNMVRRGIGSDARIGNKFIYPGIGYGGSCFPKDVKALIKTASENGYAMQVLQAVEQVNERQKSVLFDKVHAHFNGELAGRTFAVWGLSFKPKTDDMREAPSLVLIEKLLEAGARVRAYDPVAMTEASHSLGDSVEYGKDEYETLIEADALLLVTEWPEFRSPNFSVVGKLMKEKVVFDGRNIYDGAELAKKGFAYYGIGVKQHTNQEKAVV</sequence>
<feature type="binding site" evidence="11">
    <location>
        <position position="160"/>
    </location>
    <ligand>
        <name>NAD(+)</name>
        <dbReference type="ChEBI" id="CHEBI:57540"/>
    </ligand>
</feature>
<dbReference type="InterPro" id="IPR014026">
    <property type="entry name" value="UDP-Glc/GDP-Man_DH_dimer"/>
</dbReference>
<feature type="binding site" evidence="11">
    <location>
        <position position="88"/>
    </location>
    <ligand>
        <name>NAD(+)</name>
        <dbReference type="ChEBI" id="CHEBI:57540"/>
    </ligand>
</feature>
<accession>A0A1I2RQQ7</accession>
<dbReference type="SUPFAM" id="SSF52413">
    <property type="entry name" value="UDP-glucose/GDP-mannose dehydrogenase C-terminal domain"/>
    <property type="match status" value="1"/>
</dbReference>